<keyword evidence="2" id="KW-1133">Transmembrane helix</keyword>
<evidence type="ECO:0000256" key="1">
    <source>
        <dbReference type="SAM" id="MobiDB-lite"/>
    </source>
</evidence>
<evidence type="ECO:0000313" key="3">
    <source>
        <dbReference type="EMBL" id="TYO99931.1"/>
    </source>
</evidence>
<evidence type="ECO:0000256" key="2">
    <source>
        <dbReference type="SAM" id="Phobius"/>
    </source>
</evidence>
<keyword evidence="2" id="KW-0472">Membrane</keyword>
<accession>A0A5D3WMY5</accession>
<dbReference type="OrthoDB" id="9940817at2"/>
<organism evidence="3 4">
    <name type="scientific">Geothermobacter ehrlichii</name>
    <dbReference type="NCBI Taxonomy" id="213224"/>
    <lineage>
        <taxon>Bacteria</taxon>
        <taxon>Pseudomonadati</taxon>
        <taxon>Thermodesulfobacteriota</taxon>
        <taxon>Desulfuromonadia</taxon>
        <taxon>Desulfuromonadales</taxon>
        <taxon>Geothermobacteraceae</taxon>
        <taxon>Geothermobacter</taxon>
    </lineage>
</organism>
<dbReference type="RefSeq" id="WP_148894132.1">
    <property type="nucleotide sequence ID" value="NZ_VNIB01000001.1"/>
</dbReference>
<reference evidence="3 4" key="1">
    <citation type="submission" date="2019-07" db="EMBL/GenBank/DDBJ databases">
        <title>Genomic Encyclopedia of Type Strains, Phase IV (KMG-IV): sequencing the most valuable type-strain genomes for metagenomic binning, comparative biology and taxonomic classification.</title>
        <authorList>
            <person name="Goeker M."/>
        </authorList>
    </citation>
    <scope>NUCLEOTIDE SEQUENCE [LARGE SCALE GENOMIC DNA]</scope>
    <source>
        <strain evidence="3 4">SS015</strain>
    </source>
</reference>
<evidence type="ECO:0000313" key="4">
    <source>
        <dbReference type="Proteomes" id="UP000324159"/>
    </source>
</evidence>
<feature type="compositionally biased region" description="Polar residues" evidence="1">
    <location>
        <begin position="192"/>
        <end position="203"/>
    </location>
</feature>
<sequence length="203" mass="22017">MLRDDRGIALVTVIMMTACIMAIVTLVAYKVLRSTTDSVAVKSKAQTYHNANAGLENARLILNDQYKSSEFWHYFLDPDSDPNYSGPATDPDQNKNLFLRATGLVPANFGNDPDLSIDVFVKDNDDGDGTNAVDTDQLILVNVRAQRTDGAVTMIESRLLFDDSEDSYSQAGGGPGKEHYRNVSGIGDAANLGTSTESFKLGD</sequence>
<comment type="caution">
    <text evidence="3">The sequence shown here is derived from an EMBL/GenBank/DDBJ whole genome shotgun (WGS) entry which is preliminary data.</text>
</comment>
<proteinExistence type="predicted"/>
<gene>
    <name evidence="3" type="ORF">EDC39_10191</name>
</gene>
<keyword evidence="2" id="KW-0812">Transmembrane</keyword>
<dbReference type="Proteomes" id="UP000324159">
    <property type="component" value="Unassembled WGS sequence"/>
</dbReference>
<dbReference type="PROSITE" id="PS51257">
    <property type="entry name" value="PROKAR_LIPOPROTEIN"/>
    <property type="match status" value="1"/>
</dbReference>
<name>A0A5D3WMY5_9BACT</name>
<keyword evidence="4" id="KW-1185">Reference proteome</keyword>
<dbReference type="AlphaFoldDB" id="A0A5D3WMY5"/>
<feature type="transmembrane region" description="Helical" evidence="2">
    <location>
        <begin position="7"/>
        <end position="29"/>
    </location>
</feature>
<feature type="region of interest" description="Disordered" evidence="1">
    <location>
        <begin position="166"/>
        <end position="203"/>
    </location>
</feature>
<protein>
    <recommendedName>
        <fullName evidence="5">PilX-like prepilin protein</fullName>
    </recommendedName>
</protein>
<evidence type="ECO:0008006" key="5">
    <source>
        <dbReference type="Google" id="ProtNLM"/>
    </source>
</evidence>
<dbReference type="EMBL" id="VNIB01000001">
    <property type="protein sequence ID" value="TYO99931.1"/>
    <property type="molecule type" value="Genomic_DNA"/>
</dbReference>